<feature type="domain" description="S-adenosylmethionine-dependent methyltransferase" evidence="8">
    <location>
        <begin position="173"/>
        <end position="338"/>
    </location>
</feature>
<dbReference type="SUPFAM" id="SSF88697">
    <property type="entry name" value="PUA domain-like"/>
    <property type="match status" value="1"/>
</dbReference>
<protein>
    <submittedName>
        <fullName evidence="10">Class I SAM-dependent rRNA methyltransferase</fullName>
    </submittedName>
</protein>
<dbReference type="CDD" id="cd11572">
    <property type="entry name" value="RlmI_M_like"/>
    <property type="match status" value="1"/>
</dbReference>
<dbReference type="GO" id="GO:0005737">
    <property type="term" value="C:cytoplasm"/>
    <property type="evidence" value="ECO:0007669"/>
    <property type="project" value="UniProtKB-SubCell"/>
</dbReference>
<comment type="subcellular location">
    <subcellularLocation>
        <location evidence="1">Cytoplasm</location>
    </subcellularLocation>
</comment>
<dbReference type="PANTHER" id="PTHR42873">
    <property type="entry name" value="RIBOSOMAL RNA LARGE SUBUNIT METHYLTRANSFERASE"/>
    <property type="match status" value="1"/>
</dbReference>
<dbReference type="GO" id="GO:0032259">
    <property type="term" value="P:methylation"/>
    <property type="evidence" value="ECO:0007669"/>
    <property type="project" value="UniProtKB-KW"/>
</dbReference>
<sequence length="399" mass="44153">MNKLPPLKLKKGEERRLRGGHVWVYSNEIDVKATPLSGFEAGDQVEIQASNGKVLGNGYINPNTLISARLISRNPSYRLDQSLITHRLKIALSIRERLFSDSCYRLVHGDSDGLPGLVVDRFGDLLSVQITTAGMELVKTQLIAALEKVVAPTVILLKNDTSARDVEGLERGVECVVGDAPELVMLKENGVQFEAPLISGQKTGWYYDHRMNRQRMKSYVKGQRVLDLFSYIGGWGVQAAVAGASEVICVDSSESSLEHVHGNAALNDVTDKMATLHGDVFAALKELRAAREQFDLVVVDPPAFIKRRKDQKNGLQAYRRVNELAMRLLSRDGILVSASCSHHLQRSQLKSILLQSSRHIDRNLTILEEGHQGPDHPVHPAIPETEYIKCFTGRVLPAG</sequence>
<dbReference type="Gene3D" id="3.30.750.80">
    <property type="entry name" value="RNA methyltransferase domain (HRMD) like"/>
    <property type="match status" value="1"/>
</dbReference>
<dbReference type="GO" id="GO:0008168">
    <property type="term" value="F:methyltransferase activity"/>
    <property type="evidence" value="ECO:0007669"/>
    <property type="project" value="UniProtKB-KW"/>
</dbReference>
<accession>A0A8J6NZH5</accession>
<dbReference type="Proteomes" id="UP000654401">
    <property type="component" value="Unassembled WGS sequence"/>
</dbReference>
<keyword evidence="2" id="KW-0963">Cytoplasm</keyword>
<dbReference type="EMBL" id="JACNFK010000025">
    <property type="protein sequence ID" value="MBC8519638.1"/>
    <property type="molecule type" value="Genomic_DNA"/>
</dbReference>
<proteinExistence type="inferred from homology"/>
<dbReference type="CDD" id="cd02440">
    <property type="entry name" value="AdoMet_MTases"/>
    <property type="match status" value="1"/>
</dbReference>
<dbReference type="SUPFAM" id="SSF53335">
    <property type="entry name" value="S-adenosyl-L-methionine-dependent methyltransferases"/>
    <property type="match status" value="1"/>
</dbReference>
<dbReference type="GO" id="GO:0006364">
    <property type="term" value="P:rRNA processing"/>
    <property type="evidence" value="ECO:0007669"/>
    <property type="project" value="UniProtKB-KW"/>
</dbReference>
<evidence type="ECO:0000259" key="8">
    <source>
        <dbReference type="Pfam" id="PF10672"/>
    </source>
</evidence>
<dbReference type="PROSITE" id="PS50890">
    <property type="entry name" value="PUA"/>
    <property type="match status" value="1"/>
</dbReference>
<evidence type="ECO:0000313" key="10">
    <source>
        <dbReference type="EMBL" id="MBC8519638.1"/>
    </source>
</evidence>
<evidence type="ECO:0000256" key="4">
    <source>
        <dbReference type="ARBA" id="ARBA00022603"/>
    </source>
</evidence>
<feature type="domain" description="RlmI-like PUA" evidence="9">
    <location>
        <begin position="7"/>
        <end position="73"/>
    </location>
</feature>
<comment type="caution">
    <text evidence="10">The sequence shown here is derived from an EMBL/GenBank/DDBJ whole genome shotgun (WGS) entry which is preliminary data.</text>
</comment>
<dbReference type="InterPro" id="IPR029063">
    <property type="entry name" value="SAM-dependent_MTases_sf"/>
</dbReference>
<keyword evidence="6" id="KW-0949">S-adenosyl-L-methionine</keyword>
<dbReference type="Gene3D" id="3.40.50.150">
    <property type="entry name" value="Vaccinia Virus protein VP39"/>
    <property type="match status" value="1"/>
</dbReference>
<dbReference type="CDD" id="cd21153">
    <property type="entry name" value="PUA_RlmI"/>
    <property type="match status" value="1"/>
</dbReference>
<dbReference type="Pfam" id="PF17785">
    <property type="entry name" value="PUA_3"/>
    <property type="match status" value="1"/>
</dbReference>
<reference evidence="10 11" key="1">
    <citation type="submission" date="2020-08" db="EMBL/GenBank/DDBJ databases">
        <title>Bridging the membrane lipid divide: bacteria of the FCB group superphylum have the potential to synthesize archaeal ether lipids.</title>
        <authorList>
            <person name="Villanueva L."/>
            <person name="Von Meijenfeldt F.A.B."/>
            <person name="Westbye A.B."/>
            <person name="Yadav S."/>
            <person name="Hopmans E.C."/>
            <person name="Dutilh B.E."/>
            <person name="Sinninghe Damste J.S."/>
        </authorList>
    </citation>
    <scope>NUCLEOTIDE SEQUENCE [LARGE SCALE GENOMIC DNA]</scope>
    <source>
        <strain evidence="10">NIOZ-UU100</strain>
    </source>
</reference>
<evidence type="ECO:0000259" key="9">
    <source>
        <dbReference type="Pfam" id="PF17785"/>
    </source>
</evidence>
<dbReference type="PANTHER" id="PTHR42873:SF1">
    <property type="entry name" value="S-ADENOSYLMETHIONINE-DEPENDENT METHYLTRANSFERASE DOMAIN-CONTAINING PROTEIN"/>
    <property type="match status" value="1"/>
</dbReference>
<evidence type="ECO:0000256" key="6">
    <source>
        <dbReference type="ARBA" id="ARBA00022691"/>
    </source>
</evidence>
<evidence type="ECO:0000256" key="5">
    <source>
        <dbReference type="ARBA" id="ARBA00022679"/>
    </source>
</evidence>
<keyword evidence="4 10" id="KW-0489">Methyltransferase</keyword>
<organism evidence="10 11">
    <name type="scientific">Candidatus Thiopontia autotrophica</name>
    <dbReference type="NCBI Taxonomy" id="2841688"/>
    <lineage>
        <taxon>Bacteria</taxon>
        <taxon>Pseudomonadati</taxon>
        <taxon>Pseudomonadota</taxon>
        <taxon>Gammaproteobacteria</taxon>
        <taxon>Candidatus Thiopontia</taxon>
    </lineage>
</organism>
<gene>
    <name evidence="10" type="ORF">H8D24_04425</name>
</gene>
<evidence type="ECO:0000256" key="2">
    <source>
        <dbReference type="ARBA" id="ARBA00022490"/>
    </source>
</evidence>
<dbReference type="InterPro" id="IPR041532">
    <property type="entry name" value="RlmI-like_PUA"/>
</dbReference>
<dbReference type="GO" id="GO:0003723">
    <property type="term" value="F:RNA binding"/>
    <property type="evidence" value="ECO:0007669"/>
    <property type="project" value="InterPro"/>
</dbReference>
<dbReference type="InterPro" id="IPR036974">
    <property type="entry name" value="PUA_sf"/>
</dbReference>
<dbReference type="Pfam" id="PF10672">
    <property type="entry name" value="Methyltrans_SAM"/>
    <property type="match status" value="1"/>
</dbReference>
<evidence type="ECO:0000256" key="1">
    <source>
        <dbReference type="ARBA" id="ARBA00004496"/>
    </source>
</evidence>
<dbReference type="Gene3D" id="2.30.130.10">
    <property type="entry name" value="PUA domain"/>
    <property type="match status" value="1"/>
</dbReference>
<keyword evidence="3" id="KW-0698">rRNA processing</keyword>
<keyword evidence="5" id="KW-0808">Transferase</keyword>
<name>A0A8J6NZH5_9GAMM</name>
<evidence type="ECO:0000256" key="7">
    <source>
        <dbReference type="ARBA" id="ARBA00038091"/>
    </source>
</evidence>
<evidence type="ECO:0000313" key="11">
    <source>
        <dbReference type="Proteomes" id="UP000654401"/>
    </source>
</evidence>
<dbReference type="InterPro" id="IPR019614">
    <property type="entry name" value="SAM-dep_methyl-trfase"/>
</dbReference>
<dbReference type="InterPro" id="IPR015947">
    <property type="entry name" value="PUA-like_sf"/>
</dbReference>
<evidence type="ECO:0000256" key="3">
    <source>
        <dbReference type="ARBA" id="ARBA00022552"/>
    </source>
</evidence>
<dbReference type="AlphaFoldDB" id="A0A8J6NZH5"/>
<comment type="similarity">
    <text evidence="7">Belongs to the methyltransferase superfamily. RlmI family.</text>
</comment>